<dbReference type="Pfam" id="PF12161">
    <property type="entry name" value="HsdM_N"/>
    <property type="match status" value="1"/>
</dbReference>
<dbReference type="Gene3D" id="1.20.1260.30">
    <property type="match status" value="1"/>
</dbReference>
<evidence type="ECO:0000256" key="1">
    <source>
        <dbReference type="ARBA" id="ARBA00011900"/>
    </source>
</evidence>
<dbReference type="SUPFAM" id="SSF53335">
    <property type="entry name" value="S-adenosyl-L-methionine-dependent methyltransferases"/>
    <property type="match status" value="1"/>
</dbReference>
<feature type="domain" description="N6 adenine-specific DNA methyltransferase N-terminal" evidence="9">
    <location>
        <begin position="1"/>
        <end position="123"/>
    </location>
</feature>
<dbReference type="EMBL" id="FMID01000001">
    <property type="protein sequence ID" value="SCL74143.1"/>
    <property type="molecule type" value="Genomic_DNA"/>
</dbReference>
<evidence type="ECO:0000259" key="8">
    <source>
        <dbReference type="Pfam" id="PF02384"/>
    </source>
</evidence>
<evidence type="ECO:0000259" key="9">
    <source>
        <dbReference type="Pfam" id="PF12161"/>
    </source>
</evidence>
<evidence type="ECO:0000313" key="10">
    <source>
        <dbReference type="EMBL" id="SCL74143.1"/>
    </source>
</evidence>
<reference evidence="10 11" key="1">
    <citation type="submission" date="2016-08" db="EMBL/GenBank/DDBJ databases">
        <authorList>
            <person name="Seilhamer J.J."/>
        </authorList>
    </citation>
    <scope>NUCLEOTIDE SEQUENCE [LARGE SCALE GENOMIC DNA]</scope>
    <source>
        <strain evidence="10">L21-II-0</strain>
    </source>
</reference>
<comment type="catalytic activity">
    <reaction evidence="6">
        <text>a 2'-deoxyadenosine in DNA + S-adenosyl-L-methionine = an N(6)-methyl-2'-deoxyadenosine in DNA + S-adenosyl-L-homocysteine + H(+)</text>
        <dbReference type="Rhea" id="RHEA:15197"/>
        <dbReference type="Rhea" id="RHEA-COMP:12418"/>
        <dbReference type="Rhea" id="RHEA-COMP:12419"/>
        <dbReference type="ChEBI" id="CHEBI:15378"/>
        <dbReference type="ChEBI" id="CHEBI:57856"/>
        <dbReference type="ChEBI" id="CHEBI:59789"/>
        <dbReference type="ChEBI" id="CHEBI:90615"/>
        <dbReference type="ChEBI" id="CHEBI:90616"/>
        <dbReference type="EC" id="2.1.1.72"/>
    </reaction>
</comment>
<dbReference type="Gene3D" id="3.40.50.150">
    <property type="entry name" value="Vaccinia Virus protein VP39"/>
    <property type="match status" value="1"/>
</dbReference>
<evidence type="ECO:0000256" key="6">
    <source>
        <dbReference type="ARBA" id="ARBA00047942"/>
    </source>
</evidence>
<keyword evidence="5" id="KW-0680">Restriction system</keyword>
<dbReference type="InterPro" id="IPR038333">
    <property type="entry name" value="T1MK-like_N_sf"/>
</dbReference>
<gene>
    <name evidence="10" type="ORF">L21_0007</name>
</gene>
<name>A0A1M4MH02_9EURY</name>
<dbReference type="GO" id="GO:0009007">
    <property type="term" value="F:site-specific DNA-methyltransferase (adenine-specific) activity"/>
    <property type="evidence" value="ECO:0007669"/>
    <property type="project" value="UniProtKB-EC"/>
</dbReference>
<dbReference type="GO" id="GO:0032259">
    <property type="term" value="P:methylation"/>
    <property type="evidence" value="ECO:0007669"/>
    <property type="project" value="UniProtKB-KW"/>
</dbReference>
<evidence type="ECO:0000256" key="2">
    <source>
        <dbReference type="ARBA" id="ARBA00022603"/>
    </source>
</evidence>
<dbReference type="InterPro" id="IPR029063">
    <property type="entry name" value="SAM-dependent_MTases_sf"/>
</dbReference>
<dbReference type="InterPro" id="IPR051537">
    <property type="entry name" value="DNA_Adenine_Mtase"/>
</dbReference>
<accession>A0A1M4MH02</accession>
<sequence>MDASEFKVYIFGMLFLRRLSDQFEERREEVVRSWRERGKSKAEAEELAEDPDEYTFYVPQRARWSEIKDLKTDIGNSLNKALYALEEDNPDKLEGVLKHINYNATIGRTRLSDAKLQAFIHHFNKYRLRNEDFEFPDMLGAAYEYLIKFFADSAGKKGGEFYTPANVVRLMVLLMAPQEGMRVYDPTCGSGGMLIQSKSYVEEQGQDARNLSLFGQESNGGTWSICKMNMILHGVNDADIRNEDTIARPQHTDGGELMHFDRVLANPPFSQNYTRAGMEHPERFVYGFAPESGKKADLMFAQHMVASLNARGKMATVMPHGVLFRGGAEKEIRRGMVEDDIIEAIVGLPPALFYGTGIPACILVINRDKPPELAGKILFINADAEYGEGKAQNHLRPEDIEKTTRVYHHREEVPKYSRIVSVEEIAAQDYNLNIRRYVDNSPEPEPHDVRAHLFGGVPRSEAAAKAAVFDRYALDGTVLLRERDDTYLEFVPEVTAKEDIRKVIEADSGVVGVEAEMRRRLAAWWEERLPRLKAFSESNNLFALRQEFLASLKDALVPVGLLDAYQVAGIFVNWWVDSQYDLKAIRSTGWTSSILADDTLLGTSDGAALLARLDAAEDRLRSLEAEMAELQGEPEDEDEVPDTAELKALKHRITAQKKAVKAVEEERGALIERLRTTLPEDEVRGLILSQLYDRLAAGLERYLTQSRQELVAIYENWWDKYRVTAREIEAERDAAKERLDGYLRELGYGA</sequence>
<keyword evidence="2 10" id="KW-0489">Methyltransferase</keyword>
<organism evidence="10 11">
    <name type="scientific">Methanoculleus chikugoensis</name>
    <dbReference type="NCBI Taxonomy" id="118126"/>
    <lineage>
        <taxon>Archaea</taxon>
        <taxon>Methanobacteriati</taxon>
        <taxon>Methanobacteriota</taxon>
        <taxon>Stenosarchaea group</taxon>
        <taxon>Methanomicrobia</taxon>
        <taxon>Methanomicrobiales</taxon>
        <taxon>Methanomicrobiaceae</taxon>
        <taxon>Methanoculleus</taxon>
    </lineage>
</organism>
<dbReference type="Pfam" id="PF02384">
    <property type="entry name" value="N6_Mtase"/>
    <property type="match status" value="1"/>
</dbReference>
<dbReference type="InterPro" id="IPR003356">
    <property type="entry name" value="DNA_methylase_A-5"/>
</dbReference>
<evidence type="ECO:0000256" key="7">
    <source>
        <dbReference type="SAM" id="Coils"/>
    </source>
</evidence>
<dbReference type="OrthoDB" id="45790at2157"/>
<dbReference type="InterPro" id="IPR022749">
    <property type="entry name" value="D12N6_MeTrfase_N"/>
</dbReference>
<keyword evidence="3 10" id="KW-0808">Transferase</keyword>
<evidence type="ECO:0000256" key="5">
    <source>
        <dbReference type="ARBA" id="ARBA00022747"/>
    </source>
</evidence>
<protein>
    <recommendedName>
        <fullName evidence="1">site-specific DNA-methyltransferase (adenine-specific)</fullName>
        <ecNumber evidence="1">2.1.1.72</ecNumber>
    </recommendedName>
</protein>
<feature type="coiled-coil region" evidence="7">
    <location>
        <begin position="606"/>
        <end position="666"/>
    </location>
</feature>
<dbReference type="Proteomes" id="UP000184671">
    <property type="component" value="Unassembled WGS sequence"/>
</dbReference>
<dbReference type="PANTHER" id="PTHR42933">
    <property type="entry name" value="SLR6095 PROTEIN"/>
    <property type="match status" value="1"/>
</dbReference>
<evidence type="ECO:0000256" key="4">
    <source>
        <dbReference type="ARBA" id="ARBA00022691"/>
    </source>
</evidence>
<evidence type="ECO:0000313" key="11">
    <source>
        <dbReference type="Proteomes" id="UP000184671"/>
    </source>
</evidence>
<dbReference type="GO" id="GO:0003677">
    <property type="term" value="F:DNA binding"/>
    <property type="evidence" value="ECO:0007669"/>
    <property type="project" value="InterPro"/>
</dbReference>
<feature type="domain" description="DNA methylase adenine-specific" evidence="8">
    <location>
        <begin position="137"/>
        <end position="443"/>
    </location>
</feature>
<dbReference type="GO" id="GO:0008170">
    <property type="term" value="F:N-methyltransferase activity"/>
    <property type="evidence" value="ECO:0007669"/>
    <property type="project" value="InterPro"/>
</dbReference>
<dbReference type="EC" id="2.1.1.72" evidence="1"/>
<evidence type="ECO:0000256" key="3">
    <source>
        <dbReference type="ARBA" id="ARBA00022679"/>
    </source>
</evidence>
<dbReference type="PRINTS" id="PR00507">
    <property type="entry name" value="N12N6MTFRASE"/>
</dbReference>
<keyword evidence="4" id="KW-0949">S-adenosyl-L-methionine</keyword>
<dbReference type="PANTHER" id="PTHR42933:SF3">
    <property type="entry name" value="TYPE I RESTRICTION ENZYME MJAVIII METHYLASE SUBUNIT"/>
    <property type="match status" value="1"/>
</dbReference>
<proteinExistence type="predicted"/>
<keyword evidence="7" id="KW-0175">Coiled coil</keyword>
<dbReference type="AlphaFoldDB" id="A0A1M4MH02"/>
<dbReference type="STRING" id="118126.L21_0007"/>
<dbReference type="GO" id="GO:0009307">
    <property type="term" value="P:DNA restriction-modification system"/>
    <property type="evidence" value="ECO:0007669"/>
    <property type="project" value="UniProtKB-KW"/>
</dbReference>